<organism evidence="5 6">
    <name type="scientific">Emticicia oligotrophica (strain DSM 17448 / CIP 109782 / MTCC 6937 / GPTSA100-15)</name>
    <dbReference type="NCBI Taxonomy" id="929562"/>
    <lineage>
        <taxon>Bacteria</taxon>
        <taxon>Pseudomonadati</taxon>
        <taxon>Bacteroidota</taxon>
        <taxon>Cytophagia</taxon>
        <taxon>Cytophagales</taxon>
        <taxon>Leadbetterellaceae</taxon>
        <taxon>Emticicia</taxon>
    </lineage>
</organism>
<dbReference type="Proteomes" id="UP000002875">
    <property type="component" value="Chromosome"/>
</dbReference>
<evidence type="ECO:0000313" key="5">
    <source>
        <dbReference type="EMBL" id="AFK04294.1"/>
    </source>
</evidence>
<feature type="signal peptide" evidence="3">
    <location>
        <begin position="1"/>
        <end position="21"/>
    </location>
</feature>
<dbReference type="SUPFAM" id="SSF53474">
    <property type="entry name" value="alpha/beta-Hydrolases"/>
    <property type="match status" value="1"/>
</dbReference>
<evidence type="ECO:0000256" key="1">
    <source>
        <dbReference type="ARBA" id="ARBA00005964"/>
    </source>
</evidence>
<gene>
    <name evidence="5" type="ordered locus">Emtol_3161</name>
</gene>
<evidence type="ECO:0000259" key="4">
    <source>
        <dbReference type="Pfam" id="PF00135"/>
    </source>
</evidence>
<accession>A0ABN4APH1</accession>
<evidence type="ECO:0000256" key="3">
    <source>
        <dbReference type="RuleBase" id="RU361235"/>
    </source>
</evidence>
<dbReference type="PANTHER" id="PTHR11559">
    <property type="entry name" value="CARBOXYLESTERASE"/>
    <property type="match status" value="1"/>
</dbReference>
<dbReference type="EC" id="3.1.1.-" evidence="3"/>
<dbReference type="InterPro" id="IPR029058">
    <property type="entry name" value="AB_hydrolase_fold"/>
</dbReference>
<dbReference type="InterPro" id="IPR002018">
    <property type="entry name" value="CarbesteraseB"/>
</dbReference>
<evidence type="ECO:0000256" key="2">
    <source>
        <dbReference type="ARBA" id="ARBA00022801"/>
    </source>
</evidence>
<proteinExistence type="inferred from homology"/>
<comment type="similarity">
    <text evidence="1 3">Belongs to the type-B carboxylesterase/lipase family.</text>
</comment>
<feature type="chain" id="PRO_5044986682" description="Carboxylic ester hydrolase" evidence="3">
    <location>
        <begin position="22"/>
        <end position="535"/>
    </location>
</feature>
<evidence type="ECO:0000313" key="6">
    <source>
        <dbReference type="Proteomes" id="UP000002875"/>
    </source>
</evidence>
<sequence>MKQSFLSLITLYTIFIQTSFAQLQTGENVAVTNTEAGKVRGYIHNGIYTYKGIPYAEAKRFEYPQKAKSWTNTRSSLSYGPVAPLPDPTTSVSDEPEFVFHHDWGFTNEDCLRINIWSPALNDGKKRPVMFWIHGGGFTTGSSQELPSYDGENLSKKGDVVVVSINHRLNILGFLDLSAYGEKYKNSANAGMVDIVSALEWVKNNISNFGGDPSNVTIFGQSGGGAKVQTLMCMPSAKGLFHKAINESGAARPGMLDKATTQAVAAQVLKELNISTDKVDEIQNVPFQKLSDAGKKAIQVVTDRLKAEGKPVGIPGYGIGWGPSIDGNVLPFDYYDKQSLELSKDIPLLIGTTINEFMPFRGGLNPNTTEQQAIEAVKKTYGAKTDAYLSALKKAYPSVKPSNYLSFDFTYRPGAIRFSNEKSALKAAPVYLYLFDWQSPVMDGKYKAVHCMEIPFVFNNIARCEEMTGGTKEAYILAEKMSQAWINFARSGNPNHKGLPNWPVYNASNTATMHFDNTCKVMPQHDGELLEVVLK</sequence>
<dbReference type="EMBL" id="CP002961">
    <property type="protein sequence ID" value="AFK04294.1"/>
    <property type="molecule type" value="Genomic_DNA"/>
</dbReference>
<dbReference type="RefSeq" id="WP_015029988.1">
    <property type="nucleotide sequence ID" value="NC_018748.1"/>
</dbReference>
<dbReference type="Pfam" id="PF00135">
    <property type="entry name" value="COesterase"/>
    <property type="match status" value="1"/>
</dbReference>
<keyword evidence="6" id="KW-1185">Reference proteome</keyword>
<reference evidence="5 6" key="1">
    <citation type="submission" date="2011-07" db="EMBL/GenBank/DDBJ databases">
        <title>The complete genome of chromosome of Emticicia oligotrophica DSM 17448.</title>
        <authorList>
            <consortium name="US DOE Joint Genome Institute (JGI-PGF)"/>
            <person name="Lucas S."/>
            <person name="Han J."/>
            <person name="Lapidus A."/>
            <person name="Bruce D."/>
            <person name="Goodwin L."/>
            <person name="Pitluck S."/>
            <person name="Peters L."/>
            <person name="Kyrpides N."/>
            <person name="Mavromatis K."/>
            <person name="Ivanova N."/>
            <person name="Ovchinnikova G."/>
            <person name="Teshima H."/>
            <person name="Detter J.C."/>
            <person name="Tapia R."/>
            <person name="Han C."/>
            <person name="Land M."/>
            <person name="Hauser L."/>
            <person name="Markowitz V."/>
            <person name="Cheng J.-F."/>
            <person name="Hugenholtz P."/>
            <person name="Woyke T."/>
            <person name="Wu D."/>
            <person name="Tindall B."/>
            <person name="Pomrenke H."/>
            <person name="Brambilla E."/>
            <person name="Klenk H.-P."/>
            <person name="Eisen J.A."/>
        </authorList>
    </citation>
    <scope>NUCLEOTIDE SEQUENCE [LARGE SCALE GENOMIC DNA]</scope>
    <source>
        <strain evidence="5 6">DSM 17448</strain>
    </source>
</reference>
<keyword evidence="3" id="KW-0732">Signal</keyword>
<feature type="domain" description="Carboxylesterase type B" evidence="4">
    <location>
        <begin position="31"/>
        <end position="520"/>
    </location>
</feature>
<protein>
    <recommendedName>
        <fullName evidence="3">Carboxylic ester hydrolase</fullName>
        <ecNumber evidence="3">3.1.1.-</ecNumber>
    </recommendedName>
</protein>
<keyword evidence="2 3" id="KW-0378">Hydrolase</keyword>
<name>A0ABN4APH1_EMTOG</name>
<dbReference type="InterPro" id="IPR019826">
    <property type="entry name" value="Carboxylesterase_B_AS"/>
</dbReference>
<dbReference type="InterPro" id="IPR050309">
    <property type="entry name" value="Type-B_Carboxylest/Lipase"/>
</dbReference>
<dbReference type="PROSITE" id="PS00122">
    <property type="entry name" value="CARBOXYLESTERASE_B_1"/>
    <property type="match status" value="1"/>
</dbReference>
<dbReference type="Gene3D" id="3.40.50.1820">
    <property type="entry name" value="alpha/beta hydrolase"/>
    <property type="match status" value="1"/>
</dbReference>